<dbReference type="PANTHER" id="PTHR30529:SF1">
    <property type="entry name" value="CYTOCHROME B561 HOMOLOG 2"/>
    <property type="match status" value="1"/>
</dbReference>
<dbReference type="Pfam" id="PF01292">
    <property type="entry name" value="Ni_hydr_CYTB"/>
    <property type="match status" value="1"/>
</dbReference>
<evidence type="ECO:0000256" key="4">
    <source>
        <dbReference type="ARBA" id="ARBA00022475"/>
    </source>
</evidence>
<reference evidence="15" key="1">
    <citation type="submission" date="2022-09" db="EMBL/GenBank/DDBJ databases">
        <title>Rhodovastum sp. nov. RN2-1 isolated from soil in Seongnam, South Korea.</title>
        <authorList>
            <person name="Le N.T."/>
        </authorList>
    </citation>
    <scope>NUCLEOTIDE SEQUENCE</scope>
    <source>
        <strain evidence="15">RN2-1</strain>
    </source>
</reference>
<evidence type="ECO:0000256" key="10">
    <source>
        <dbReference type="ARBA" id="ARBA00023004"/>
    </source>
</evidence>
<keyword evidence="6 13" id="KW-0812">Transmembrane</keyword>
<accession>A0AA41YNU4</accession>
<comment type="subcellular location">
    <subcellularLocation>
        <location evidence="2">Cell membrane</location>
        <topology evidence="2">Multi-pass membrane protein</topology>
    </subcellularLocation>
</comment>
<keyword evidence="4" id="KW-1003">Cell membrane</keyword>
<comment type="caution">
    <text evidence="15">The sequence shown here is derived from an EMBL/GenBank/DDBJ whole genome shotgun (WGS) entry which is preliminary data.</text>
</comment>
<feature type="transmembrane region" description="Helical" evidence="13">
    <location>
        <begin position="46"/>
        <end position="67"/>
    </location>
</feature>
<dbReference type="RefSeq" id="WP_264716263.1">
    <property type="nucleotide sequence ID" value="NZ_JAPDNT010000035.1"/>
</dbReference>
<dbReference type="GO" id="GO:0020037">
    <property type="term" value="F:heme binding"/>
    <property type="evidence" value="ECO:0007669"/>
    <property type="project" value="TreeGrafter"/>
</dbReference>
<dbReference type="GO" id="GO:0022904">
    <property type="term" value="P:respiratory electron transport chain"/>
    <property type="evidence" value="ECO:0007669"/>
    <property type="project" value="InterPro"/>
</dbReference>
<dbReference type="GO" id="GO:0005886">
    <property type="term" value="C:plasma membrane"/>
    <property type="evidence" value="ECO:0007669"/>
    <property type="project" value="UniProtKB-SubCell"/>
</dbReference>
<evidence type="ECO:0000256" key="8">
    <source>
        <dbReference type="ARBA" id="ARBA00022982"/>
    </source>
</evidence>
<dbReference type="PANTHER" id="PTHR30529">
    <property type="entry name" value="CYTOCHROME B561"/>
    <property type="match status" value="1"/>
</dbReference>
<keyword evidence="10" id="KW-0408">Iron</keyword>
<comment type="cofactor">
    <cofactor evidence="1">
        <name>heme b</name>
        <dbReference type="ChEBI" id="CHEBI:60344"/>
    </cofactor>
</comment>
<proteinExistence type="inferred from homology"/>
<keyword evidence="16" id="KW-1185">Reference proteome</keyword>
<dbReference type="Gene3D" id="1.20.950.20">
    <property type="entry name" value="Transmembrane di-heme cytochromes, Chain C"/>
    <property type="match status" value="1"/>
</dbReference>
<keyword evidence="7" id="KW-0479">Metal-binding</keyword>
<evidence type="ECO:0000256" key="12">
    <source>
        <dbReference type="ARBA" id="ARBA00037975"/>
    </source>
</evidence>
<evidence type="ECO:0000256" key="1">
    <source>
        <dbReference type="ARBA" id="ARBA00001970"/>
    </source>
</evidence>
<keyword evidence="11 13" id="KW-0472">Membrane</keyword>
<evidence type="ECO:0000256" key="9">
    <source>
        <dbReference type="ARBA" id="ARBA00022989"/>
    </source>
</evidence>
<keyword evidence="9 13" id="KW-1133">Transmembrane helix</keyword>
<dbReference type="GO" id="GO:0009055">
    <property type="term" value="F:electron transfer activity"/>
    <property type="evidence" value="ECO:0007669"/>
    <property type="project" value="InterPro"/>
</dbReference>
<dbReference type="InterPro" id="IPR016174">
    <property type="entry name" value="Di-haem_cyt_TM"/>
</dbReference>
<evidence type="ECO:0000256" key="2">
    <source>
        <dbReference type="ARBA" id="ARBA00004651"/>
    </source>
</evidence>
<dbReference type="SUPFAM" id="SSF81342">
    <property type="entry name" value="Transmembrane di-heme cytochromes"/>
    <property type="match status" value="1"/>
</dbReference>
<evidence type="ECO:0000256" key="5">
    <source>
        <dbReference type="ARBA" id="ARBA00022617"/>
    </source>
</evidence>
<dbReference type="Proteomes" id="UP001165679">
    <property type="component" value="Unassembled WGS sequence"/>
</dbReference>
<keyword evidence="5" id="KW-0349">Heme</keyword>
<keyword evidence="3" id="KW-0813">Transport</keyword>
<evidence type="ECO:0000256" key="6">
    <source>
        <dbReference type="ARBA" id="ARBA00022692"/>
    </source>
</evidence>
<evidence type="ECO:0000256" key="11">
    <source>
        <dbReference type="ARBA" id="ARBA00023136"/>
    </source>
</evidence>
<evidence type="ECO:0000313" key="15">
    <source>
        <dbReference type="EMBL" id="MCW3477321.1"/>
    </source>
</evidence>
<feature type="domain" description="Cytochrome b561 bacterial/Ni-hydrogenase" evidence="14">
    <location>
        <begin position="6"/>
        <end position="177"/>
    </location>
</feature>
<evidence type="ECO:0000256" key="7">
    <source>
        <dbReference type="ARBA" id="ARBA00022723"/>
    </source>
</evidence>
<feature type="transmembrane region" description="Helical" evidence="13">
    <location>
        <begin position="93"/>
        <end position="114"/>
    </location>
</feature>
<dbReference type="InterPro" id="IPR052168">
    <property type="entry name" value="Cytochrome_b561_oxidase"/>
</dbReference>
<sequence>MRHDQRYTATARWLHWLMVLLIAAAVPVGLWMVYFEPRDETFKLQLYDLHEGLGFTLVLLLLLRVAVRLSRPAPPMPGDTPALVRLLARLNHFGLYVVLLAQPVLGFLATNAWGFPFHWWGVLPIPSPIGRDEALAPILSALHWYGAMLLVTMVAAHLLGVAYHAYVRRDGLLRRML</sequence>
<dbReference type="InterPro" id="IPR011577">
    <property type="entry name" value="Cyt_b561_bac/Ni-Hgenase"/>
</dbReference>
<evidence type="ECO:0000256" key="3">
    <source>
        <dbReference type="ARBA" id="ARBA00022448"/>
    </source>
</evidence>
<dbReference type="GO" id="GO:0046872">
    <property type="term" value="F:metal ion binding"/>
    <property type="evidence" value="ECO:0007669"/>
    <property type="project" value="UniProtKB-KW"/>
</dbReference>
<dbReference type="EMBL" id="JAPDNT010000035">
    <property type="protein sequence ID" value="MCW3477321.1"/>
    <property type="molecule type" value="Genomic_DNA"/>
</dbReference>
<keyword evidence="8" id="KW-0249">Electron transport</keyword>
<name>A0AA41YNU4_9PROT</name>
<dbReference type="AlphaFoldDB" id="A0AA41YNU4"/>
<evidence type="ECO:0000313" key="16">
    <source>
        <dbReference type="Proteomes" id="UP001165679"/>
    </source>
</evidence>
<comment type="similarity">
    <text evidence="12">Belongs to the cytochrome b561 family.</text>
</comment>
<organism evidence="15 16">
    <name type="scientific">Limobrevibacterium gyesilva</name>
    <dbReference type="NCBI Taxonomy" id="2991712"/>
    <lineage>
        <taxon>Bacteria</taxon>
        <taxon>Pseudomonadati</taxon>
        <taxon>Pseudomonadota</taxon>
        <taxon>Alphaproteobacteria</taxon>
        <taxon>Acetobacterales</taxon>
        <taxon>Acetobacteraceae</taxon>
        <taxon>Limobrevibacterium</taxon>
    </lineage>
</organism>
<gene>
    <name evidence="15" type="ORF">OL599_22390</name>
</gene>
<evidence type="ECO:0000259" key="14">
    <source>
        <dbReference type="Pfam" id="PF01292"/>
    </source>
</evidence>
<protein>
    <submittedName>
        <fullName evidence="15">Cytochrome b/b6 domain-containing protein</fullName>
    </submittedName>
</protein>
<feature type="transmembrane region" description="Helical" evidence="13">
    <location>
        <begin position="144"/>
        <end position="166"/>
    </location>
</feature>
<reference evidence="15" key="2">
    <citation type="submission" date="2022-10" db="EMBL/GenBank/DDBJ databases">
        <authorList>
            <person name="Trinh H.N."/>
        </authorList>
    </citation>
    <scope>NUCLEOTIDE SEQUENCE</scope>
    <source>
        <strain evidence="15">RN2-1</strain>
    </source>
</reference>
<feature type="transmembrane region" description="Helical" evidence="13">
    <location>
        <begin position="12"/>
        <end position="34"/>
    </location>
</feature>
<evidence type="ECO:0000256" key="13">
    <source>
        <dbReference type="SAM" id="Phobius"/>
    </source>
</evidence>